<dbReference type="InterPro" id="IPR036047">
    <property type="entry name" value="F-box-like_dom_sf"/>
</dbReference>
<dbReference type="PROSITE" id="PS50181">
    <property type="entry name" value="FBOX"/>
    <property type="match status" value="1"/>
</dbReference>
<gene>
    <name evidence="3" type="ORF">EDD36DRAFT_479402</name>
</gene>
<dbReference type="Pfam" id="PF00646">
    <property type="entry name" value="F-box"/>
    <property type="match status" value="1"/>
</dbReference>
<dbReference type="InterPro" id="IPR001810">
    <property type="entry name" value="F-box_dom"/>
</dbReference>
<accession>A0AAN6E3H9</accession>
<sequence>MGDSSCVLESDHESGYVEKDGLLTIDEPPTKDGPLASDGLFADDSTPFRLLDLPIEIQSRVVDFLEFRDLTYLRATCRTMRTLPTESQRRQALLEYERDSEKFWFLWRDRQSNRAMRLHVDGNEEWRHWAYFQTSFPRLFGPEPEPNQDVARWTAEFDQMGLSTFRTSWEFPSSSSSSRRPLADYLPCYMCLSLQWDGRFDSSMHRRYGWSWNDSPNFDPTDAICDEEKLRYPEDGCRCFIWYDSDGEDESGKRLDHDDEAICRRLFKSDLCKDCFTEENKDWFAFKQRLRDEISAMGSYLRYMEQVDESTKDLKSPSTEDLPRLDFAFRE</sequence>
<dbReference type="SUPFAM" id="SSF81383">
    <property type="entry name" value="F-box domain"/>
    <property type="match status" value="1"/>
</dbReference>
<feature type="compositionally biased region" description="Basic and acidic residues" evidence="1">
    <location>
        <begin position="321"/>
        <end position="331"/>
    </location>
</feature>
<feature type="domain" description="F-box" evidence="2">
    <location>
        <begin position="47"/>
        <end position="93"/>
    </location>
</feature>
<feature type="region of interest" description="Disordered" evidence="1">
    <location>
        <begin position="19"/>
        <end position="38"/>
    </location>
</feature>
<feature type="region of interest" description="Disordered" evidence="1">
    <location>
        <begin position="312"/>
        <end position="331"/>
    </location>
</feature>
<organism evidence="3 4">
    <name type="scientific">Exophiala viscosa</name>
    <dbReference type="NCBI Taxonomy" id="2486360"/>
    <lineage>
        <taxon>Eukaryota</taxon>
        <taxon>Fungi</taxon>
        <taxon>Dikarya</taxon>
        <taxon>Ascomycota</taxon>
        <taxon>Pezizomycotina</taxon>
        <taxon>Eurotiomycetes</taxon>
        <taxon>Chaetothyriomycetidae</taxon>
        <taxon>Chaetothyriales</taxon>
        <taxon>Herpotrichiellaceae</taxon>
        <taxon>Exophiala</taxon>
    </lineage>
</organism>
<evidence type="ECO:0000313" key="3">
    <source>
        <dbReference type="EMBL" id="KAI1617459.1"/>
    </source>
</evidence>
<dbReference type="Proteomes" id="UP001203852">
    <property type="component" value="Unassembled WGS sequence"/>
</dbReference>
<proteinExistence type="predicted"/>
<dbReference type="EMBL" id="MU404350">
    <property type="protein sequence ID" value="KAI1617459.1"/>
    <property type="molecule type" value="Genomic_DNA"/>
</dbReference>
<evidence type="ECO:0000256" key="1">
    <source>
        <dbReference type="SAM" id="MobiDB-lite"/>
    </source>
</evidence>
<name>A0AAN6E3H9_9EURO</name>
<evidence type="ECO:0000259" key="2">
    <source>
        <dbReference type="PROSITE" id="PS50181"/>
    </source>
</evidence>
<evidence type="ECO:0000313" key="4">
    <source>
        <dbReference type="Proteomes" id="UP001203852"/>
    </source>
</evidence>
<reference evidence="3" key="1">
    <citation type="journal article" date="2022" name="bioRxiv">
        <title>Deciphering the potential niche of two novel black yeast fungi from a biological soil crust based on their genomes, phenotypes, and melanin regulation.</title>
        <authorList>
            <consortium name="DOE Joint Genome Institute"/>
            <person name="Carr E.C."/>
            <person name="Barton Q."/>
            <person name="Grambo S."/>
            <person name="Sullivan M."/>
            <person name="Renfro C.M."/>
            <person name="Kuo A."/>
            <person name="Pangilinan J."/>
            <person name="Lipzen A."/>
            <person name="Keymanesh K."/>
            <person name="Savage E."/>
            <person name="Barry K."/>
            <person name="Grigoriev I.V."/>
            <person name="Riekhof W.R."/>
            <person name="Harris S.S."/>
        </authorList>
    </citation>
    <scope>NUCLEOTIDE SEQUENCE</scope>
    <source>
        <strain evidence="3">JF 03-4F</strain>
    </source>
</reference>
<dbReference type="AlphaFoldDB" id="A0AAN6E3H9"/>
<protein>
    <recommendedName>
        <fullName evidence="2">F-box domain-containing protein</fullName>
    </recommendedName>
</protein>
<keyword evidence="4" id="KW-1185">Reference proteome</keyword>
<comment type="caution">
    <text evidence="3">The sequence shown here is derived from an EMBL/GenBank/DDBJ whole genome shotgun (WGS) entry which is preliminary data.</text>
</comment>